<sequence>MFLYHGTSFENVERIRSKGVLPPRETKKSNWSMPESNDFESRNDAVYLSEAYSPYYAFTQYYKRLYSFNLKQTSNELTTVSSKLALIEIDIDSLEKDKLYPDEDFLVQSNLPCKIGETLKERTKYFKENLESYQDYLKDSLQKIGNCCYIDLIPPTAISRITKWCWNDVKILRWWNYDYISDKGGVTIFKDQDQSQLYRLLTRCFAKREFQPDELLSLLEKELQVNNIANYEFSEYLRKLDQNAYFENYKSWKDALIQEMQNIHIYDKNKGISTVN</sequence>
<organism evidence="1 2">
    <name type="scientific">Anabaena sphaerica FACHB-251</name>
    <dbReference type="NCBI Taxonomy" id="2692883"/>
    <lineage>
        <taxon>Bacteria</taxon>
        <taxon>Bacillati</taxon>
        <taxon>Cyanobacteriota</taxon>
        <taxon>Cyanophyceae</taxon>
        <taxon>Nostocales</taxon>
        <taxon>Nostocaceae</taxon>
        <taxon>Anabaena</taxon>
    </lineage>
</organism>
<evidence type="ECO:0000313" key="1">
    <source>
        <dbReference type="EMBL" id="MBD2293211.1"/>
    </source>
</evidence>
<gene>
    <name evidence="1" type="ORF">H6G06_06855</name>
</gene>
<dbReference type="EMBL" id="JACJQU010000002">
    <property type="protein sequence ID" value="MBD2293211.1"/>
    <property type="molecule type" value="Genomic_DNA"/>
</dbReference>
<proteinExistence type="predicted"/>
<dbReference type="RefSeq" id="WP_190558329.1">
    <property type="nucleotide sequence ID" value="NZ_JACJQU010000002.1"/>
</dbReference>
<comment type="caution">
    <text evidence="1">The sequence shown here is derived from an EMBL/GenBank/DDBJ whole genome shotgun (WGS) entry which is preliminary data.</text>
</comment>
<reference evidence="2" key="1">
    <citation type="journal article" date="2020" name="ISME J.">
        <title>Comparative genomics reveals insights into cyanobacterial evolution and habitat adaptation.</title>
        <authorList>
            <person name="Chen M.Y."/>
            <person name="Teng W.K."/>
            <person name="Zhao L."/>
            <person name="Hu C.X."/>
            <person name="Zhou Y.K."/>
            <person name="Han B.P."/>
            <person name="Song L.R."/>
            <person name="Shu W.S."/>
        </authorList>
    </citation>
    <scope>NUCLEOTIDE SEQUENCE [LARGE SCALE GENOMIC DNA]</scope>
    <source>
        <strain evidence="2">FACHB-251</strain>
    </source>
</reference>
<name>A0A927A068_9NOST</name>
<protein>
    <submittedName>
        <fullName evidence="1">Uncharacterized protein</fullName>
    </submittedName>
</protein>
<dbReference type="AlphaFoldDB" id="A0A927A068"/>
<dbReference type="Proteomes" id="UP000662185">
    <property type="component" value="Unassembled WGS sequence"/>
</dbReference>
<evidence type="ECO:0000313" key="2">
    <source>
        <dbReference type="Proteomes" id="UP000662185"/>
    </source>
</evidence>
<keyword evidence="2" id="KW-1185">Reference proteome</keyword>
<accession>A0A927A068</accession>